<proteinExistence type="predicted"/>
<keyword evidence="1" id="KW-0812">Transmembrane</keyword>
<dbReference type="AlphaFoldDB" id="A0A816HTC5"/>
<reference evidence="2" key="1">
    <citation type="submission" date="2021-02" db="EMBL/GenBank/DDBJ databases">
        <authorList>
            <person name="Nowell W R."/>
        </authorList>
    </citation>
    <scope>NUCLEOTIDE SEQUENCE</scope>
</reference>
<evidence type="ECO:0000313" key="4">
    <source>
        <dbReference type="Proteomes" id="UP000663829"/>
    </source>
</evidence>
<evidence type="ECO:0000313" key="2">
    <source>
        <dbReference type="EMBL" id="CAF1690486.1"/>
    </source>
</evidence>
<evidence type="ECO:0000256" key="1">
    <source>
        <dbReference type="SAM" id="Phobius"/>
    </source>
</evidence>
<accession>A0A816HTC5</accession>
<gene>
    <name evidence="2" type="ORF">GPM918_LOCUS46859</name>
    <name evidence="3" type="ORF">SRO942_LOCUS28869</name>
</gene>
<keyword evidence="1" id="KW-0472">Membrane</keyword>
<sequence length="41" mass="4560">PGTTPTPERNTTMWMMFIAWVGIAFLKSTKQNSSISSDAKK</sequence>
<organism evidence="2 4">
    <name type="scientific">Didymodactylos carnosus</name>
    <dbReference type="NCBI Taxonomy" id="1234261"/>
    <lineage>
        <taxon>Eukaryota</taxon>
        <taxon>Metazoa</taxon>
        <taxon>Spiralia</taxon>
        <taxon>Gnathifera</taxon>
        <taxon>Rotifera</taxon>
        <taxon>Eurotatoria</taxon>
        <taxon>Bdelloidea</taxon>
        <taxon>Philodinida</taxon>
        <taxon>Philodinidae</taxon>
        <taxon>Didymodactylos</taxon>
    </lineage>
</organism>
<protein>
    <submittedName>
        <fullName evidence="2">Uncharacterized protein</fullName>
    </submittedName>
</protein>
<comment type="caution">
    <text evidence="2">The sequence shown here is derived from an EMBL/GenBank/DDBJ whole genome shotgun (WGS) entry which is preliminary data.</text>
</comment>
<evidence type="ECO:0000313" key="3">
    <source>
        <dbReference type="EMBL" id="CAF4115888.1"/>
    </source>
</evidence>
<keyword evidence="1" id="KW-1133">Transmembrane helix</keyword>
<keyword evidence="4" id="KW-1185">Reference proteome</keyword>
<dbReference type="EMBL" id="CAJNOQ010077932">
    <property type="protein sequence ID" value="CAF1690486.1"/>
    <property type="molecule type" value="Genomic_DNA"/>
</dbReference>
<dbReference type="Proteomes" id="UP000663829">
    <property type="component" value="Unassembled WGS sequence"/>
</dbReference>
<dbReference type="OrthoDB" id="10054061at2759"/>
<dbReference type="EMBL" id="CAJOBC010035900">
    <property type="protein sequence ID" value="CAF4115888.1"/>
    <property type="molecule type" value="Genomic_DNA"/>
</dbReference>
<name>A0A816HTC5_9BILA</name>
<feature type="transmembrane region" description="Helical" evidence="1">
    <location>
        <begin position="12"/>
        <end position="29"/>
    </location>
</feature>
<feature type="non-terminal residue" evidence="2">
    <location>
        <position position="1"/>
    </location>
</feature>
<dbReference type="Proteomes" id="UP000681722">
    <property type="component" value="Unassembled WGS sequence"/>
</dbReference>